<comment type="caution">
    <text evidence="5">The sequence shown here is derived from an EMBL/GenBank/DDBJ whole genome shotgun (WGS) entry which is preliminary data.</text>
</comment>
<reference evidence="5" key="1">
    <citation type="journal article" date="2012" name="PLoS ONE">
        <title>Gene sets for utilization of primary and secondary nutrition supplies in the distal gut of endangered iberian lynx.</title>
        <authorList>
            <person name="Alcaide M."/>
            <person name="Messina E."/>
            <person name="Richter M."/>
            <person name="Bargiela R."/>
            <person name="Peplies J."/>
            <person name="Huws S.A."/>
            <person name="Newbold C.J."/>
            <person name="Golyshin P.N."/>
            <person name="Simon M.A."/>
            <person name="Lopez G."/>
            <person name="Yakimov M.M."/>
            <person name="Ferrer M."/>
        </authorList>
    </citation>
    <scope>NUCLEOTIDE SEQUENCE</scope>
</reference>
<feature type="non-terminal residue" evidence="5">
    <location>
        <position position="235"/>
    </location>
</feature>
<evidence type="ECO:0000256" key="2">
    <source>
        <dbReference type="ARBA" id="ARBA00022747"/>
    </source>
</evidence>
<comment type="similarity">
    <text evidence="1">Belongs to the type-I restriction system S methylase family.</text>
</comment>
<keyword evidence="2" id="KW-0680">Restriction system</keyword>
<evidence type="ECO:0000259" key="4">
    <source>
        <dbReference type="Pfam" id="PF01420"/>
    </source>
</evidence>
<evidence type="ECO:0000313" key="5">
    <source>
        <dbReference type="EMBL" id="EJW91091.1"/>
    </source>
</evidence>
<dbReference type="GO" id="GO:0009307">
    <property type="term" value="P:DNA restriction-modification system"/>
    <property type="evidence" value="ECO:0007669"/>
    <property type="project" value="UniProtKB-KW"/>
</dbReference>
<dbReference type="EMBL" id="AMCI01008402">
    <property type="protein sequence ID" value="EJW91091.1"/>
    <property type="molecule type" value="Genomic_DNA"/>
</dbReference>
<dbReference type="SUPFAM" id="SSF116734">
    <property type="entry name" value="DNA methylase specificity domain"/>
    <property type="match status" value="1"/>
</dbReference>
<dbReference type="PANTHER" id="PTHR30408:SF12">
    <property type="entry name" value="TYPE I RESTRICTION ENZYME MJAVIII SPECIFICITY SUBUNIT"/>
    <property type="match status" value="1"/>
</dbReference>
<protein>
    <submittedName>
        <fullName evidence="5">Type I restriction-modification system, S subunit</fullName>
    </submittedName>
</protein>
<dbReference type="Pfam" id="PF01420">
    <property type="entry name" value="Methylase_S"/>
    <property type="match status" value="1"/>
</dbReference>
<sequence>MKTGYIHRKSMNPCGLRFDSSYHLSDGVAVKRVIASSPYPLMPIEKAADRIFIGGRARRVYVKDREHGIPFLSSSDILQADLEAVKLASKKYTPNVEDMKLQKGWTLITRSGTIGNCAFANAKHAQKLASEHVIRLVPNNILRKGYIYAYLASKQGYSLLTQGTFGAVIQHIEPAYVASLPIPVAPESFQQEVDDLIQESARLREEAADMLSMAKILLKRKANLKDLTPDDYDYY</sequence>
<evidence type="ECO:0000256" key="3">
    <source>
        <dbReference type="ARBA" id="ARBA00023125"/>
    </source>
</evidence>
<dbReference type="InterPro" id="IPR044946">
    <property type="entry name" value="Restrct_endonuc_typeI_TRD_sf"/>
</dbReference>
<name>J9F874_9ZZZZ</name>
<dbReference type="PANTHER" id="PTHR30408">
    <property type="entry name" value="TYPE-1 RESTRICTION ENZYME ECOKI SPECIFICITY PROTEIN"/>
    <property type="match status" value="1"/>
</dbReference>
<dbReference type="InterPro" id="IPR052021">
    <property type="entry name" value="Type-I_RS_S_subunit"/>
</dbReference>
<proteinExistence type="inferred from homology"/>
<dbReference type="InterPro" id="IPR000055">
    <property type="entry name" value="Restrct_endonuc_typeI_TRD"/>
</dbReference>
<gene>
    <name evidence="5" type="ORF">EVA_20799</name>
</gene>
<dbReference type="GO" id="GO:0003677">
    <property type="term" value="F:DNA binding"/>
    <property type="evidence" value="ECO:0007669"/>
    <property type="project" value="UniProtKB-KW"/>
</dbReference>
<feature type="domain" description="Type I restriction modification DNA specificity" evidence="4">
    <location>
        <begin position="68"/>
        <end position="192"/>
    </location>
</feature>
<accession>J9F874</accession>
<dbReference type="Gene3D" id="3.90.220.20">
    <property type="entry name" value="DNA methylase specificity domains"/>
    <property type="match status" value="1"/>
</dbReference>
<evidence type="ECO:0000256" key="1">
    <source>
        <dbReference type="ARBA" id="ARBA00010923"/>
    </source>
</evidence>
<organism evidence="5">
    <name type="scientific">gut metagenome</name>
    <dbReference type="NCBI Taxonomy" id="749906"/>
    <lineage>
        <taxon>unclassified sequences</taxon>
        <taxon>metagenomes</taxon>
        <taxon>organismal metagenomes</taxon>
    </lineage>
</organism>
<keyword evidence="3" id="KW-0238">DNA-binding</keyword>
<dbReference type="AlphaFoldDB" id="J9F874"/>